<name>A0A3M7R404_BRAPC</name>
<dbReference type="AlphaFoldDB" id="A0A3M7R404"/>
<proteinExistence type="predicted"/>
<gene>
    <name evidence="1" type="ORF">BpHYR1_045223</name>
</gene>
<evidence type="ECO:0000313" key="1">
    <source>
        <dbReference type="EMBL" id="RNA18337.1"/>
    </source>
</evidence>
<comment type="caution">
    <text evidence="1">The sequence shown here is derived from an EMBL/GenBank/DDBJ whole genome shotgun (WGS) entry which is preliminary data.</text>
</comment>
<dbReference type="Proteomes" id="UP000276133">
    <property type="component" value="Unassembled WGS sequence"/>
</dbReference>
<keyword evidence="2" id="KW-1185">Reference proteome</keyword>
<sequence>MVKSNKKNNIRWLVVNQGGKAGLEAPSTIFYLQTWKQYKKNQYQSVTVLTPTSISQYSVLRMKFRIEISQYQLLYVNRLRCALIKIPDTENTCSIFAEYFPVILKY</sequence>
<evidence type="ECO:0000313" key="2">
    <source>
        <dbReference type="Proteomes" id="UP000276133"/>
    </source>
</evidence>
<dbReference type="EMBL" id="REGN01004260">
    <property type="protein sequence ID" value="RNA18337.1"/>
    <property type="molecule type" value="Genomic_DNA"/>
</dbReference>
<reference evidence="1 2" key="1">
    <citation type="journal article" date="2018" name="Sci. Rep.">
        <title>Genomic signatures of local adaptation to the degree of environmental predictability in rotifers.</title>
        <authorList>
            <person name="Franch-Gras L."/>
            <person name="Hahn C."/>
            <person name="Garcia-Roger E.M."/>
            <person name="Carmona M.J."/>
            <person name="Serra M."/>
            <person name="Gomez A."/>
        </authorList>
    </citation>
    <scope>NUCLEOTIDE SEQUENCE [LARGE SCALE GENOMIC DNA]</scope>
    <source>
        <strain evidence="1">HYR1</strain>
    </source>
</reference>
<organism evidence="1 2">
    <name type="scientific">Brachionus plicatilis</name>
    <name type="common">Marine rotifer</name>
    <name type="synonym">Brachionus muelleri</name>
    <dbReference type="NCBI Taxonomy" id="10195"/>
    <lineage>
        <taxon>Eukaryota</taxon>
        <taxon>Metazoa</taxon>
        <taxon>Spiralia</taxon>
        <taxon>Gnathifera</taxon>
        <taxon>Rotifera</taxon>
        <taxon>Eurotatoria</taxon>
        <taxon>Monogononta</taxon>
        <taxon>Pseudotrocha</taxon>
        <taxon>Ploima</taxon>
        <taxon>Brachionidae</taxon>
        <taxon>Brachionus</taxon>
    </lineage>
</organism>
<accession>A0A3M7R404</accession>
<protein>
    <submittedName>
        <fullName evidence="1">Uncharacterized protein</fullName>
    </submittedName>
</protein>